<feature type="transmembrane region" description="Helical" evidence="1">
    <location>
        <begin position="129"/>
        <end position="148"/>
    </location>
</feature>
<evidence type="ECO:0008006" key="4">
    <source>
        <dbReference type="Google" id="ProtNLM"/>
    </source>
</evidence>
<evidence type="ECO:0000256" key="1">
    <source>
        <dbReference type="SAM" id="Phobius"/>
    </source>
</evidence>
<reference evidence="2 3" key="1">
    <citation type="submission" date="2021-12" db="EMBL/GenBank/DDBJ databases">
        <title>Genome sequencing of bacteria with rrn-lacking chromosome and rrn-plasmid.</title>
        <authorList>
            <person name="Anda M."/>
            <person name="Iwasaki W."/>
        </authorList>
    </citation>
    <scope>NUCLEOTIDE SEQUENCE [LARGE SCALE GENOMIC DNA]</scope>
    <source>
        <strain evidence="2 3">DSM 100852</strain>
    </source>
</reference>
<gene>
    <name evidence="2" type="ORF">FUAX_06840</name>
</gene>
<dbReference type="AlphaFoldDB" id="A0AAU9CMY8"/>
<evidence type="ECO:0000313" key="3">
    <source>
        <dbReference type="Proteomes" id="UP001348817"/>
    </source>
</evidence>
<dbReference type="KEGG" id="fax:FUAX_06840"/>
<keyword evidence="1" id="KW-0812">Transmembrane</keyword>
<proteinExistence type="predicted"/>
<protein>
    <recommendedName>
        <fullName evidence="4">DUF3278 domain-containing protein</fullName>
    </recommendedName>
</protein>
<dbReference type="RefSeq" id="WP_338393522.1">
    <property type="nucleotide sequence ID" value="NZ_AP025314.1"/>
</dbReference>
<keyword evidence="3" id="KW-1185">Reference proteome</keyword>
<keyword evidence="1" id="KW-1133">Transmembrane helix</keyword>
<evidence type="ECO:0000313" key="2">
    <source>
        <dbReference type="EMBL" id="BDD08252.1"/>
    </source>
</evidence>
<name>A0AAU9CMY8_9BACT</name>
<accession>A0AAU9CMY8</accession>
<organism evidence="2 3">
    <name type="scientific">Fulvitalea axinellae</name>
    <dbReference type="NCBI Taxonomy" id="1182444"/>
    <lineage>
        <taxon>Bacteria</taxon>
        <taxon>Pseudomonadati</taxon>
        <taxon>Bacteroidota</taxon>
        <taxon>Cytophagia</taxon>
        <taxon>Cytophagales</taxon>
        <taxon>Persicobacteraceae</taxon>
        <taxon>Fulvitalea</taxon>
    </lineage>
</organism>
<keyword evidence="1" id="KW-0472">Membrane</keyword>
<dbReference type="EMBL" id="AP025314">
    <property type="protein sequence ID" value="BDD08252.1"/>
    <property type="molecule type" value="Genomic_DNA"/>
</dbReference>
<sequence>MSDELDGLDDLKNIWDEGKTPKKLSDAESVIQQAKELRKKSRAFHYSTIIILSTTLVALILFFRYVAPVQELLSRAGALIMMAGLALRIVFEIWSLTKLGKIRLTDQATDSTKAATDFCRFRKTVHGPVASGIVIAYTVGFFALNPEFSKYFTLWQMVAMDLSYVIMAVVLFINITKGMRLEMERLHELERLQEGI</sequence>
<feature type="transmembrane region" description="Helical" evidence="1">
    <location>
        <begin position="72"/>
        <end position="91"/>
    </location>
</feature>
<feature type="transmembrane region" description="Helical" evidence="1">
    <location>
        <begin position="154"/>
        <end position="175"/>
    </location>
</feature>
<feature type="transmembrane region" description="Helical" evidence="1">
    <location>
        <begin position="43"/>
        <end position="66"/>
    </location>
</feature>
<dbReference type="Proteomes" id="UP001348817">
    <property type="component" value="Chromosome"/>
</dbReference>